<organism evidence="3 4">
    <name type="scientific">Mortierella hygrophila</name>
    <dbReference type="NCBI Taxonomy" id="979708"/>
    <lineage>
        <taxon>Eukaryota</taxon>
        <taxon>Fungi</taxon>
        <taxon>Fungi incertae sedis</taxon>
        <taxon>Mucoromycota</taxon>
        <taxon>Mortierellomycotina</taxon>
        <taxon>Mortierellomycetes</taxon>
        <taxon>Mortierellales</taxon>
        <taxon>Mortierellaceae</taxon>
        <taxon>Mortierella</taxon>
    </lineage>
</organism>
<feature type="region of interest" description="Disordered" evidence="1">
    <location>
        <begin position="553"/>
        <end position="617"/>
    </location>
</feature>
<feature type="compositionally biased region" description="Polar residues" evidence="1">
    <location>
        <begin position="567"/>
        <end position="580"/>
    </location>
</feature>
<gene>
    <name evidence="3" type="ORF">EC957_000194</name>
</gene>
<feature type="region of interest" description="Disordered" evidence="1">
    <location>
        <begin position="333"/>
        <end position="365"/>
    </location>
</feature>
<name>A0A9P6K883_9FUNG</name>
<proteinExistence type="predicted"/>
<keyword evidence="4" id="KW-1185">Reference proteome</keyword>
<accession>A0A9P6K883</accession>
<feature type="region of interest" description="Disordered" evidence="1">
    <location>
        <begin position="496"/>
        <end position="529"/>
    </location>
</feature>
<keyword evidence="2" id="KW-1133">Transmembrane helix</keyword>
<keyword evidence="2" id="KW-0812">Transmembrane</keyword>
<dbReference type="Proteomes" id="UP000723463">
    <property type="component" value="Unassembled WGS sequence"/>
</dbReference>
<feature type="compositionally biased region" description="Low complexity" evidence="1">
    <location>
        <begin position="496"/>
        <end position="508"/>
    </location>
</feature>
<feature type="compositionally biased region" description="Polar residues" evidence="1">
    <location>
        <begin position="607"/>
        <end position="617"/>
    </location>
</feature>
<feature type="transmembrane region" description="Helical" evidence="2">
    <location>
        <begin position="372"/>
        <end position="394"/>
    </location>
</feature>
<keyword evidence="2" id="KW-0472">Membrane</keyword>
<evidence type="ECO:0000256" key="1">
    <source>
        <dbReference type="SAM" id="MobiDB-lite"/>
    </source>
</evidence>
<feature type="compositionally biased region" description="Gly residues" evidence="1">
    <location>
        <begin position="349"/>
        <end position="358"/>
    </location>
</feature>
<evidence type="ECO:0000256" key="2">
    <source>
        <dbReference type="SAM" id="Phobius"/>
    </source>
</evidence>
<feature type="compositionally biased region" description="Low complexity" evidence="1">
    <location>
        <begin position="585"/>
        <end position="598"/>
    </location>
</feature>
<protein>
    <submittedName>
        <fullName evidence="3">Uncharacterized protein</fullName>
    </submittedName>
</protein>
<sequence length="617" mass="64861">MASSTVIPTFTNPCIASFITKGSTQIYLAGVSDVTNGQLEVYVVDIANIQTPLSTKAVSSLNALYWKNNVPKACSTYPGDTNASTAALHFQQFGPFTSYDSNILTTGVVEAPSRFDTYAWLSPKNFAIVGNAGPIAYVAALTNQTTLATSSPWVGIRLNGTSGLFGTMNTGMKTFPVSTPLLSLGTFTPSAVAPANGYLTVFDNAGSGRVYATTGYDKSNPLITDLLVLGVTQTVDMNNIKLTSDAIPVNIGTTGYILDKATDGSTIVYTINPGQSNKLQVVTTTGDVLPFSANIAATSQNSQIITYRVDGTTASFNSFDTVTGTWAGIGLKAAPAQPSSTGKPSTPGGNNGGTGNGSGNSVSGSENKGAPIGAIVGGVVGGLVVIALVAFLFIRSRRQKKKADAPVVPTYYAESSQQPGAAPGAVATAALQAPTPAYQESLYVAAPQFKPQQQQFLPQQQQQQFQPQQQQQFQPQQQQQFQPQQLQQLQPQVFQQQQQQVQPQQAQPGYADPHLSYNPYSAPPGQLPTVQQLPTGQNPNIFQPHQSVYSIPPAQSQQAYVYPPGTQPGTIPSQGTSPSHYQLLPTGSSPGASVGSPSQAPVVYTPPTVTGYHQPSQ</sequence>
<comment type="caution">
    <text evidence="3">The sequence shown here is derived from an EMBL/GenBank/DDBJ whole genome shotgun (WGS) entry which is preliminary data.</text>
</comment>
<feature type="region of interest" description="Disordered" evidence="1">
    <location>
        <begin position="455"/>
        <end position="484"/>
    </location>
</feature>
<dbReference type="AlphaFoldDB" id="A0A9P6K883"/>
<dbReference type="EMBL" id="JAAAXW010000010">
    <property type="protein sequence ID" value="KAF9550520.1"/>
    <property type="molecule type" value="Genomic_DNA"/>
</dbReference>
<evidence type="ECO:0000313" key="3">
    <source>
        <dbReference type="EMBL" id="KAF9550520.1"/>
    </source>
</evidence>
<reference evidence="3" key="1">
    <citation type="journal article" date="2020" name="Fungal Divers.">
        <title>Resolving the Mortierellaceae phylogeny through synthesis of multi-gene phylogenetics and phylogenomics.</title>
        <authorList>
            <person name="Vandepol N."/>
            <person name="Liber J."/>
            <person name="Desiro A."/>
            <person name="Na H."/>
            <person name="Kennedy M."/>
            <person name="Barry K."/>
            <person name="Grigoriev I.V."/>
            <person name="Miller A.N."/>
            <person name="O'Donnell K."/>
            <person name="Stajich J.E."/>
            <person name="Bonito G."/>
        </authorList>
    </citation>
    <scope>NUCLEOTIDE SEQUENCE</scope>
    <source>
        <strain evidence="3">NRRL 2591</strain>
    </source>
</reference>
<evidence type="ECO:0000313" key="4">
    <source>
        <dbReference type="Proteomes" id="UP000723463"/>
    </source>
</evidence>